<organism evidence="3 4">
    <name type="scientific">Chloracidobacterium validum</name>
    <dbReference type="NCBI Taxonomy" id="2821543"/>
    <lineage>
        <taxon>Bacteria</taxon>
        <taxon>Pseudomonadati</taxon>
        <taxon>Acidobacteriota</taxon>
        <taxon>Terriglobia</taxon>
        <taxon>Terriglobales</taxon>
        <taxon>Acidobacteriaceae</taxon>
        <taxon>Chloracidobacterium</taxon>
    </lineage>
</organism>
<dbReference type="EMBL" id="CP072648">
    <property type="protein sequence ID" value="QUW03248.1"/>
    <property type="molecule type" value="Genomic_DNA"/>
</dbReference>
<dbReference type="CDD" id="cd02440">
    <property type="entry name" value="AdoMet_MTases"/>
    <property type="match status" value="1"/>
</dbReference>
<accession>A0ABX8B8J0</accession>
<dbReference type="Gene3D" id="3.40.50.150">
    <property type="entry name" value="Vaccinia Virus protein VP39"/>
    <property type="match status" value="1"/>
</dbReference>
<dbReference type="InterPro" id="IPR029063">
    <property type="entry name" value="SAM-dependent_MTases_sf"/>
</dbReference>
<sequence length="341" mass="39464">MTLALLIPIIFMPKKLLSIWKKNIVDEDELNAAVTWAYRLFLDREPENNYVVEEKRKKLLTTREIRTEFLSSEEYKSKNQPLCHLPMSGNEPPLSIEFTSDLREIFAHIKTVWEKLGKTEPYWSVLTCERFKSEDITSNQDDFYSSGKENVETFFATLLRNGIKPADYETCIEYGCGVGRITAALANKFSKVTAYDISSSHLRIAREYISQSNLKNVEFVLLSSPEDIRLPKTDVVYSVIVLQHNPPPIIQFIIRAMLRALNSGGVAFFQVPTYRLGYRFSLREYLSSDIKREDMEMHVLPQKEIFRIADEEDCRIIEVLEDGWAGIAHGERSNTFLIQKR</sequence>
<gene>
    <name evidence="3" type="ORF">J8C06_02075</name>
</gene>
<proteinExistence type="predicted"/>
<dbReference type="PANTHER" id="PTHR43861">
    <property type="entry name" value="TRANS-ACONITATE 2-METHYLTRANSFERASE-RELATED"/>
    <property type="match status" value="1"/>
</dbReference>
<dbReference type="Proteomes" id="UP000676506">
    <property type="component" value="Chromosome 1"/>
</dbReference>
<evidence type="ECO:0000256" key="1">
    <source>
        <dbReference type="ARBA" id="ARBA00022679"/>
    </source>
</evidence>
<dbReference type="SUPFAM" id="SSF53335">
    <property type="entry name" value="S-adenosyl-L-methionine-dependent methyltransferases"/>
    <property type="match status" value="1"/>
</dbReference>
<protein>
    <submittedName>
        <fullName evidence="3">Class I SAM-dependent methyltransferase</fullName>
    </submittedName>
</protein>
<dbReference type="GO" id="GO:0032259">
    <property type="term" value="P:methylation"/>
    <property type="evidence" value="ECO:0007669"/>
    <property type="project" value="UniProtKB-KW"/>
</dbReference>
<evidence type="ECO:0000313" key="4">
    <source>
        <dbReference type="Proteomes" id="UP000676506"/>
    </source>
</evidence>
<dbReference type="RefSeq" id="WP_211429139.1">
    <property type="nucleotide sequence ID" value="NZ_CP072648.1"/>
</dbReference>
<keyword evidence="1" id="KW-0808">Transferase</keyword>
<name>A0ABX8B8J0_9BACT</name>
<reference evidence="3 4" key="1">
    <citation type="submission" date="2021-03" db="EMBL/GenBank/DDBJ databases">
        <title>Genomic and phenotypic characterization of Chloracidobacterium isolates provides evidence for multiple species.</title>
        <authorList>
            <person name="Saini M.K."/>
            <person name="Costas A.M.G."/>
            <person name="Tank M."/>
            <person name="Bryant D.A."/>
        </authorList>
    </citation>
    <scope>NUCLEOTIDE SEQUENCE [LARGE SCALE GENOMIC DNA]</scope>
    <source>
        <strain evidence="3 4">BV2-C</strain>
    </source>
</reference>
<keyword evidence="3" id="KW-0489">Methyltransferase</keyword>
<evidence type="ECO:0000313" key="3">
    <source>
        <dbReference type="EMBL" id="QUW03248.1"/>
    </source>
</evidence>
<dbReference type="Pfam" id="PF13649">
    <property type="entry name" value="Methyltransf_25"/>
    <property type="match status" value="1"/>
</dbReference>
<feature type="domain" description="Methyltransferase" evidence="2">
    <location>
        <begin position="173"/>
        <end position="265"/>
    </location>
</feature>
<keyword evidence="4" id="KW-1185">Reference proteome</keyword>
<evidence type="ECO:0000259" key="2">
    <source>
        <dbReference type="Pfam" id="PF13649"/>
    </source>
</evidence>
<dbReference type="InterPro" id="IPR041698">
    <property type="entry name" value="Methyltransf_25"/>
</dbReference>
<dbReference type="GO" id="GO:0008168">
    <property type="term" value="F:methyltransferase activity"/>
    <property type="evidence" value="ECO:0007669"/>
    <property type="project" value="UniProtKB-KW"/>
</dbReference>